<dbReference type="OrthoDB" id="3542608at2"/>
<reference evidence="2 3" key="1">
    <citation type="submission" date="2017-03" db="EMBL/GenBank/DDBJ databases">
        <title>Draft genome sequence of Streptomyces scabrisporus NF3, endophyte isolated from Amphipterygium adstringens.</title>
        <authorList>
            <person name="Vazquez M."/>
            <person name="Ceapa C.D."/>
            <person name="Rodriguez Luna D."/>
            <person name="Sanchez Esquivel S."/>
        </authorList>
    </citation>
    <scope>NUCLEOTIDE SEQUENCE [LARGE SCALE GENOMIC DNA]</scope>
    <source>
        <strain evidence="2 3">NF3</strain>
    </source>
</reference>
<dbReference type="EMBL" id="MWQN01000001">
    <property type="protein sequence ID" value="OPC79853.1"/>
    <property type="molecule type" value="Genomic_DNA"/>
</dbReference>
<sequence>MGIRDEHDHRHELGAFLRAHRELLAPEDIGLPRSPRRRTPGLRREEVAALSGVGVAWYTWLEQGRVDTSRQVLEAVARTLRLDADAHRHLLELAGFHVPAASGPMPVDALRALVDGWPISPALVLDPAMDLVAWNHAWRVIAPDPAEVPAERRNLLSMLLTDPAYRAHFPAHEAIALDLVRHLRTRADHPRGVEIAAELRLARPDLAAWWQCRAVAVFAPRTVATRPMRGVSPRFAVSLLTPAAAPDATVLVGTPVDAETIAHMAGRAGTEAGFGGHDVLGVRSVEE</sequence>
<dbReference type="PANTHER" id="PTHR35010">
    <property type="entry name" value="BLL4672 PROTEIN-RELATED"/>
    <property type="match status" value="1"/>
</dbReference>
<dbReference type="SUPFAM" id="SSF47413">
    <property type="entry name" value="lambda repressor-like DNA-binding domains"/>
    <property type="match status" value="1"/>
</dbReference>
<dbReference type="InterPro" id="IPR001387">
    <property type="entry name" value="Cro/C1-type_HTH"/>
</dbReference>
<proteinExistence type="predicted"/>
<dbReference type="STRING" id="159449.B4N89_01855"/>
<feature type="domain" description="HTH cro/C1-type" evidence="1">
    <location>
        <begin position="16"/>
        <end position="87"/>
    </location>
</feature>
<keyword evidence="3" id="KW-1185">Reference proteome</keyword>
<name>A0A1T3NSG9_9ACTN</name>
<dbReference type="Proteomes" id="UP000190037">
    <property type="component" value="Unassembled WGS sequence"/>
</dbReference>
<accession>A0A1T3NSG9</accession>
<dbReference type="AlphaFoldDB" id="A0A1T3NSG9"/>
<gene>
    <name evidence="2" type="ORF">B4N89_01855</name>
</gene>
<protein>
    <recommendedName>
        <fullName evidence="1">HTH cro/C1-type domain-containing protein</fullName>
    </recommendedName>
</protein>
<dbReference type="GO" id="GO:0003677">
    <property type="term" value="F:DNA binding"/>
    <property type="evidence" value="ECO:0007669"/>
    <property type="project" value="InterPro"/>
</dbReference>
<dbReference type="CDD" id="cd00093">
    <property type="entry name" value="HTH_XRE"/>
    <property type="match status" value="1"/>
</dbReference>
<evidence type="ECO:0000313" key="2">
    <source>
        <dbReference type="EMBL" id="OPC79853.1"/>
    </source>
</evidence>
<dbReference type="InterPro" id="IPR010982">
    <property type="entry name" value="Lambda_DNA-bd_dom_sf"/>
</dbReference>
<dbReference type="SMART" id="SM00530">
    <property type="entry name" value="HTH_XRE"/>
    <property type="match status" value="1"/>
</dbReference>
<dbReference type="RefSeq" id="WP_078974123.1">
    <property type="nucleotide sequence ID" value="NZ_MWQN01000001.1"/>
</dbReference>
<comment type="caution">
    <text evidence="2">The sequence shown here is derived from an EMBL/GenBank/DDBJ whole genome shotgun (WGS) entry which is preliminary data.</text>
</comment>
<evidence type="ECO:0000259" key="1">
    <source>
        <dbReference type="SMART" id="SM00530"/>
    </source>
</evidence>
<dbReference type="Gene3D" id="3.30.450.180">
    <property type="match status" value="1"/>
</dbReference>
<dbReference type="Pfam" id="PF13560">
    <property type="entry name" value="HTH_31"/>
    <property type="match status" value="1"/>
</dbReference>
<dbReference type="Pfam" id="PF17765">
    <property type="entry name" value="MLTR_LBD"/>
    <property type="match status" value="1"/>
</dbReference>
<evidence type="ECO:0000313" key="3">
    <source>
        <dbReference type="Proteomes" id="UP000190037"/>
    </source>
</evidence>
<dbReference type="Gene3D" id="1.10.260.40">
    <property type="entry name" value="lambda repressor-like DNA-binding domains"/>
    <property type="match status" value="1"/>
</dbReference>
<organism evidence="2 3">
    <name type="scientific">Embleya scabrispora</name>
    <dbReference type="NCBI Taxonomy" id="159449"/>
    <lineage>
        <taxon>Bacteria</taxon>
        <taxon>Bacillati</taxon>
        <taxon>Actinomycetota</taxon>
        <taxon>Actinomycetes</taxon>
        <taxon>Kitasatosporales</taxon>
        <taxon>Streptomycetaceae</taxon>
        <taxon>Embleya</taxon>
    </lineage>
</organism>
<dbReference type="InterPro" id="IPR041413">
    <property type="entry name" value="MLTR_LBD"/>
</dbReference>
<dbReference type="PANTHER" id="PTHR35010:SF3">
    <property type="entry name" value="BLL4873 PROTEIN"/>
    <property type="match status" value="1"/>
</dbReference>